<dbReference type="PANTHER" id="PTHR12829">
    <property type="entry name" value="N6-ADENOSINE-METHYLTRANSFERASE"/>
    <property type="match status" value="1"/>
</dbReference>
<dbReference type="KEGG" id="ncb:C0V82_16190"/>
<dbReference type="Pfam" id="PF05063">
    <property type="entry name" value="MT-A70"/>
    <property type="match status" value="1"/>
</dbReference>
<protein>
    <submittedName>
        <fullName evidence="5">DNA methyltransferase</fullName>
    </submittedName>
</protein>
<dbReference type="PANTHER" id="PTHR12829:SF7">
    <property type="entry name" value="N6-ADENOSINE-METHYLTRANSFERASE CATALYTIC SUBUNIT"/>
    <property type="match status" value="1"/>
</dbReference>
<dbReference type="PROSITE" id="PS51143">
    <property type="entry name" value="MT_A70"/>
    <property type="match status" value="1"/>
</dbReference>
<gene>
    <name evidence="5" type="ORF">C0V82_16190</name>
</gene>
<evidence type="ECO:0000313" key="6">
    <source>
        <dbReference type="Proteomes" id="UP000234752"/>
    </source>
</evidence>
<reference evidence="5 6" key="1">
    <citation type="submission" date="2017-12" db="EMBL/GenBank/DDBJ databases">
        <title>Genomes of bacteria within cyanobacterial aggregates.</title>
        <authorList>
            <person name="Cai H."/>
        </authorList>
    </citation>
    <scope>NUCLEOTIDE SEQUENCE [LARGE SCALE GENOMIC DNA]</scope>
    <source>
        <strain evidence="5 6">TH16</strain>
    </source>
</reference>
<evidence type="ECO:0000256" key="1">
    <source>
        <dbReference type="ARBA" id="ARBA00022603"/>
    </source>
</evidence>
<dbReference type="AlphaFoldDB" id="A0A2K9NFV8"/>
<dbReference type="EMBL" id="CP025612">
    <property type="protein sequence ID" value="AUN31968.1"/>
    <property type="molecule type" value="Genomic_DNA"/>
</dbReference>
<evidence type="ECO:0000256" key="3">
    <source>
        <dbReference type="ARBA" id="ARBA00022691"/>
    </source>
</evidence>
<keyword evidence="1 5" id="KW-0489">Methyltransferase</keyword>
<keyword evidence="3" id="KW-0949">S-adenosyl-L-methionine</keyword>
<evidence type="ECO:0000256" key="4">
    <source>
        <dbReference type="PROSITE-ProRule" id="PRU00489"/>
    </source>
</evidence>
<dbReference type="RefSeq" id="WP_102113522.1">
    <property type="nucleotide sequence ID" value="NZ_BMGN01000012.1"/>
</dbReference>
<keyword evidence="6" id="KW-1185">Reference proteome</keyword>
<dbReference type="InterPro" id="IPR007757">
    <property type="entry name" value="MT-A70-like"/>
</dbReference>
<keyword evidence="2 5" id="KW-0808">Transferase</keyword>
<evidence type="ECO:0000256" key="2">
    <source>
        <dbReference type="ARBA" id="ARBA00022679"/>
    </source>
</evidence>
<dbReference type="GO" id="GO:0008173">
    <property type="term" value="F:RNA methyltransferase activity"/>
    <property type="evidence" value="ECO:0007669"/>
    <property type="project" value="UniProtKB-ARBA"/>
</dbReference>
<sequence length="193" mass="21383">MTHPLHPMTLGGYRVILADPPWSFDTYSDKGQGKSASQHYGCMTMDDIKALPVADLAHRDGAILILWCTWPLVAIGAHVDLVRAWGFEPSSGGSWAKITVEGLPCFGTGYVARDACEPFIIAKRGRMPLGWRRTERNLILAQRREHSRKTEEMRQMLDRALPGTAKADLFSREGRPGWDCWGAEAGKFDGVAA</sequence>
<dbReference type="OrthoDB" id="9800596at2"/>
<evidence type="ECO:0000313" key="5">
    <source>
        <dbReference type="EMBL" id="AUN31968.1"/>
    </source>
</evidence>
<comment type="similarity">
    <text evidence="4">Belongs to the MT-A70-like family.</text>
</comment>
<dbReference type="Proteomes" id="UP000234752">
    <property type="component" value="Chromosome eg_2"/>
</dbReference>
<dbReference type="GO" id="GO:0008757">
    <property type="term" value="F:S-adenosylmethionine-dependent methyltransferase activity"/>
    <property type="evidence" value="ECO:0007669"/>
    <property type="project" value="UniProtKB-ARBA"/>
</dbReference>
<organism evidence="5 6">
    <name type="scientific">Niveispirillum cyanobacteriorum</name>
    <dbReference type="NCBI Taxonomy" id="1612173"/>
    <lineage>
        <taxon>Bacteria</taxon>
        <taxon>Pseudomonadati</taxon>
        <taxon>Pseudomonadota</taxon>
        <taxon>Alphaproteobacteria</taxon>
        <taxon>Rhodospirillales</taxon>
        <taxon>Azospirillaceae</taxon>
        <taxon>Niveispirillum</taxon>
    </lineage>
</organism>
<dbReference type="GO" id="GO:0032259">
    <property type="term" value="P:methylation"/>
    <property type="evidence" value="ECO:0007669"/>
    <property type="project" value="UniProtKB-KW"/>
</dbReference>
<proteinExistence type="inferred from homology"/>
<accession>A0A2K9NFV8</accession>
<name>A0A2K9NFV8_9PROT</name>